<evidence type="ECO:0000256" key="2">
    <source>
        <dbReference type="SAM" id="Phobius"/>
    </source>
</evidence>
<reference evidence="3 4" key="1">
    <citation type="journal article" date="2019" name="Int. J. Syst. Evol. Microbiol.">
        <title>The Global Catalogue of Microorganisms (GCM) 10K type strain sequencing project: providing services to taxonomists for standard genome sequencing and annotation.</title>
        <authorList>
            <consortium name="The Broad Institute Genomics Platform"/>
            <consortium name="The Broad Institute Genome Sequencing Center for Infectious Disease"/>
            <person name="Wu L."/>
            <person name="Ma J."/>
        </authorList>
    </citation>
    <scope>NUCLEOTIDE SEQUENCE [LARGE SCALE GENOMIC DNA]</scope>
    <source>
        <strain evidence="3 4">JCM 7356</strain>
    </source>
</reference>
<sequence>MAAGRARGRPPAPAPRERLLSTPSQTPATIKFPTRSRRGILLGLTLPQLVLTAIGGAVLLAVLMTVGIVGALALTPLWVLLAAVVVFRIRGRSLAEWAPIALRYWLRRTRGQLLWLARPSTRPRIEGLLHLPGTAASLRAVTSPDRRLGAVHDQQQATLTAVTRVSSRAFALLDPSTQAGNVAGWGRALAALSRSGQIARIQVMERTVPDSGDALQRYWLEHGRPNTPVAGPIYEDLLSAAGPSAAPHEAYIAIALDLRAARRLINQAGGGLAGAFAVLQQLTSSLDASVRSAGLTPGGWLTAGEIAATVRTAYDPAVLGALERWSDSGRPEADVAAAGPVVLVEETEKIRTDSAHHAVFWIEQWPRTETSAGFLHQLLYSSGVRRTLSLLYTPQQLDAALKDVQRKKATIISDAAERVRRGQVDSEADTVEYADVKQRELQLIAGHADVAMTGLLVVSADDADQLSAACAQVETAAVAALIDLRRLTMQQAEAFTAAALPLARL</sequence>
<gene>
    <name evidence="3" type="ORF">GCM10010430_60710</name>
</gene>
<dbReference type="InterPro" id="IPR049978">
    <property type="entry name" value="SCO6880-like"/>
</dbReference>
<proteinExistence type="predicted"/>
<protein>
    <submittedName>
        <fullName evidence="3">Type VII secretion protein EccE</fullName>
    </submittedName>
</protein>
<keyword evidence="2" id="KW-0472">Membrane</keyword>
<dbReference type="NCBIfam" id="NF042935">
    <property type="entry name" value="SCO6880_fam"/>
    <property type="match status" value="1"/>
</dbReference>
<keyword evidence="4" id="KW-1185">Reference proteome</keyword>
<dbReference type="EMBL" id="BAAATR010000034">
    <property type="protein sequence ID" value="GAA2267365.1"/>
    <property type="molecule type" value="Genomic_DNA"/>
</dbReference>
<evidence type="ECO:0000256" key="1">
    <source>
        <dbReference type="SAM" id="MobiDB-lite"/>
    </source>
</evidence>
<evidence type="ECO:0000313" key="3">
    <source>
        <dbReference type="EMBL" id="GAA2267365.1"/>
    </source>
</evidence>
<evidence type="ECO:0000313" key="4">
    <source>
        <dbReference type="Proteomes" id="UP001500305"/>
    </source>
</evidence>
<comment type="caution">
    <text evidence="3">The sequence shown here is derived from an EMBL/GenBank/DDBJ whole genome shotgun (WGS) entry which is preliminary data.</text>
</comment>
<name>A0ABN3ERB5_9ACTN</name>
<feature type="region of interest" description="Disordered" evidence="1">
    <location>
        <begin position="1"/>
        <end position="21"/>
    </location>
</feature>
<feature type="transmembrane region" description="Helical" evidence="2">
    <location>
        <begin position="40"/>
        <end position="62"/>
    </location>
</feature>
<keyword evidence="2" id="KW-1133">Transmembrane helix</keyword>
<accession>A0ABN3ERB5</accession>
<organism evidence="3 4">
    <name type="scientific">Kitasatospora cystarginea</name>
    <dbReference type="NCBI Taxonomy" id="58350"/>
    <lineage>
        <taxon>Bacteria</taxon>
        <taxon>Bacillati</taxon>
        <taxon>Actinomycetota</taxon>
        <taxon>Actinomycetes</taxon>
        <taxon>Kitasatosporales</taxon>
        <taxon>Streptomycetaceae</taxon>
        <taxon>Kitasatospora</taxon>
    </lineage>
</organism>
<dbReference type="Proteomes" id="UP001500305">
    <property type="component" value="Unassembled WGS sequence"/>
</dbReference>
<keyword evidence="2" id="KW-0812">Transmembrane</keyword>
<feature type="transmembrane region" description="Helical" evidence="2">
    <location>
        <begin position="68"/>
        <end position="87"/>
    </location>
</feature>